<protein>
    <submittedName>
        <fullName evidence="2">Uncharacterized protein</fullName>
    </submittedName>
</protein>
<gene>
    <name evidence="1" type="ORF">XA3_09790</name>
    <name evidence="2" type="ORF">XA3_10010</name>
</gene>
<dbReference type="EMBL" id="AP026802">
    <property type="protein sequence ID" value="BDR58538.1"/>
    <property type="molecule type" value="Genomic_DNA"/>
</dbReference>
<dbReference type="KEGG" id="xap:XA3_10010"/>
<evidence type="ECO:0000313" key="2">
    <source>
        <dbReference type="EMBL" id="BDR58560.1"/>
    </source>
</evidence>
<organism evidence="2 3">
    <name type="scientific">Xylocopilactobacillus apicola</name>
    <dbReference type="NCBI Taxonomy" id="2932184"/>
    <lineage>
        <taxon>Bacteria</taxon>
        <taxon>Bacillati</taxon>
        <taxon>Bacillota</taxon>
        <taxon>Bacilli</taxon>
        <taxon>Lactobacillales</taxon>
        <taxon>Lactobacillaceae</taxon>
        <taxon>Xylocopilactobacillus</taxon>
    </lineage>
</organism>
<sequence length="123" mass="14392">MVLSISFLVPKTTFRDQEIKNFTVEINQKFNVLKEQALVNDDYFLIFFDRDIQEITVKNLLTQKTNTCMKLPKFLTLVKNSEVRIYGEKGIAPISIFFKDQTNNNLYRLTLQMGWGTVTFVKV</sequence>
<evidence type="ECO:0000313" key="3">
    <source>
        <dbReference type="Proteomes" id="UP001321861"/>
    </source>
</evidence>
<dbReference type="EMBL" id="AP026802">
    <property type="protein sequence ID" value="BDR58560.1"/>
    <property type="molecule type" value="Genomic_DNA"/>
</dbReference>
<reference evidence="2 3" key="1">
    <citation type="journal article" date="2023" name="Microbiol. Spectr.">
        <title>Symbiosis of Carpenter Bees with Uncharacterized Lactic Acid Bacteria Showing NAD Auxotrophy.</title>
        <authorList>
            <person name="Kawasaki S."/>
            <person name="Ozawa K."/>
            <person name="Mori T."/>
            <person name="Yamamoto A."/>
            <person name="Ito M."/>
            <person name="Ohkuma M."/>
            <person name="Sakamoto M."/>
            <person name="Matsutani M."/>
        </authorList>
    </citation>
    <scope>NUCLEOTIDE SEQUENCE [LARGE SCALE GENOMIC DNA]</scope>
    <source>
        <strain evidence="2 3">XA3</strain>
    </source>
</reference>
<proteinExistence type="predicted"/>
<evidence type="ECO:0000313" key="1">
    <source>
        <dbReference type="EMBL" id="BDR58538.1"/>
    </source>
</evidence>
<dbReference type="KEGG" id="xap:XA3_09790"/>
<dbReference type="Proteomes" id="UP001321861">
    <property type="component" value="Chromosome"/>
</dbReference>
<name>A0AAU9DF61_9LACO</name>
<accession>A0AAU9DF61</accession>
<keyword evidence="3" id="KW-1185">Reference proteome</keyword>
<dbReference type="AlphaFoldDB" id="A0AAU9DF61"/>